<evidence type="ECO:0000313" key="1">
    <source>
        <dbReference type="EMBL" id="EGH49830.1"/>
    </source>
</evidence>
<dbReference type="AlphaFoldDB" id="F3GRX7"/>
<gene>
    <name evidence="1" type="ORF">PSYPI_48490</name>
</gene>
<protein>
    <submittedName>
        <fullName evidence="1">Acyl-CoA dehydrogenase family protein</fullName>
    </submittedName>
</protein>
<feature type="non-terminal residue" evidence="1">
    <location>
        <position position="1"/>
    </location>
</feature>
<proteinExistence type="predicted"/>
<dbReference type="EMBL" id="AEAI01004769">
    <property type="protein sequence ID" value="EGH49830.1"/>
    <property type="molecule type" value="Genomic_DNA"/>
</dbReference>
<dbReference type="HOGENOM" id="CLU_3352978_0_0_6"/>
<keyword evidence="2" id="KW-1185">Reference proteome</keyword>
<comment type="caution">
    <text evidence="1">The sequence shown here is derived from an EMBL/GenBank/DDBJ whole genome shotgun (WGS) entry which is preliminary data.</text>
</comment>
<name>F3GRX7_PSESJ</name>
<feature type="non-terminal residue" evidence="1">
    <location>
        <position position="37"/>
    </location>
</feature>
<dbReference type="Proteomes" id="UP000004986">
    <property type="component" value="Unassembled WGS sequence"/>
</dbReference>
<reference evidence="1 2" key="1">
    <citation type="journal article" date="2011" name="PLoS Pathog.">
        <title>Dynamic evolution of pathogenicity revealed by sequencing and comparative genomics of 19 Pseudomonas syringae isolates.</title>
        <authorList>
            <person name="Baltrus D.A."/>
            <person name="Nishimura M.T."/>
            <person name="Romanchuk A."/>
            <person name="Chang J.H."/>
            <person name="Mukhtar M.S."/>
            <person name="Cherkis K."/>
            <person name="Roach J."/>
            <person name="Grant S.R."/>
            <person name="Jones C.D."/>
            <person name="Dangl J.L."/>
        </authorList>
    </citation>
    <scope>NUCLEOTIDE SEQUENCE [LARGE SCALE GENOMIC DNA]</scope>
    <source>
        <strain evidence="1 2">1704B</strain>
    </source>
</reference>
<sequence>AEQAVREGALINALRVEPDLGTPARGGLPGTIARRTL</sequence>
<evidence type="ECO:0000313" key="2">
    <source>
        <dbReference type="Proteomes" id="UP000004986"/>
    </source>
</evidence>
<accession>F3GRX7</accession>
<organism evidence="1 2">
    <name type="scientific">Pseudomonas syringae pv. pisi str. 1704B</name>
    <dbReference type="NCBI Taxonomy" id="629263"/>
    <lineage>
        <taxon>Bacteria</taxon>
        <taxon>Pseudomonadati</taxon>
        <taxon>Pseudomonadota</taxon>
        <taxon>Gammaproteobacteria</taxon>
        <taxon>Pseudomonadales</taxon>
        <taxon>Pseudomonadaceae</taxon>
        <taxon>Pseudomonas</taxon>
        <taxon>Pseudomonas syringae</taxon>
    </lineage>
</organism>